<evidence type="ECO:0000313" key="2">
    <source>
        <dbReference type="EMBL" id="ETW75433.1"/>
    </source>
</evidence>
<dbReference type="RefSeq" id="XP_009552852.1">
    <property type="nucleotide sequence ID" value="XM_009554557.1"/>
</dbReference>
<evidence type="ECO:0000256" key="1">
    <source>
        <dbReference type="SAM" id="MobiDB-lite"/>
    </source>
</evidence>
<protein>
    <submittedName>
        <fullName evidence="2">Uncharacterized protein</fullName>
    </submittedName>
</protein>
<sequence>MALLVLSQGGFGFVERRPHGSFRQAELRRCVLTDFQKIALRDYGPTSPENIHIHGQTADVSYNTQDNDGILDALPSTILRSLSRYNSLATKTFSNILEKYMSPALDALPTSERLEATNALTAIQLECNKLPDLWRTSVEDGPEFPLVQRCTFLCTEAVDKIECCGSRTEFRDFDLKVTITSSDGNAVYKSEYAGIDDIVHWMWRELLVISVVRGDSDTTKSVISDIEQLKRSSEVHALVRPREEPLGRDEYYDSHWTQAMQDVGFLLLEEYAHARVASFQQKPSLHLYNELIAQSPDRQQALIEATRTHAFSTETAALKTYKDVAEIFLKSSETDDLVRLLDIAPRFAFQTAAPATVRNIVEYLSKQSSEDLRTRALDVMEKALEHAKIMVWYACEDTFPGHEEGSEYLEEMIPQGRLSKKVGGDWLTNAKEWELRDKYLSRYVWYMCHSSRRDFDDYEEDPMLGVDENDSDYEEQKEHRQPDFEKAIKEWVLVLQKFPDRVQASALWDRLKESNSDNFLFAVDGVAEKLASRCIFLLRKIGDR</sequence>
<feature type="region of interest" description="Disordered" evidence="1">
    <location>
        <begin position="459"/>
        <end position="481"/>
    </location>
</feature>
<name>W4JPH3_HETIT</name>
<gene>
    <name evidence="2" type="ORF">HETIRDRAFT_120227</name>
</gene>
<dbReference type="InParanoid" id="W4JPH3"/>
<proteinExistence type="predicted"/>
<dbReference type="OrthoDB" id="3051453at2759"/>
<organism evidence="2 3">
    <name type="scientific">Heterobasidion irregulare (strain TC 32-1)</name>
    <dbReference type="NCBI Taxonomy" id="747525"/>
    <lineage>
        <taxon>Eukaryota</taxon>
        <taxon>Fungi</taxon>
        <taxon>Dikarya</taxon>
        <taxon>Basidiomycota</taxon>
        <taxon>Agaricomycotina</taxon>
        <taxon>Agaricomycetes</taxon>
        <taxon>Russulales</taxon>
        <taxon>Bondarzewiaceae</taxon>
        <taxon>Heterobasidion</taxon>
        <taxon>Heterobasidion annosum species complex</taxon>
    </lineage>
</organism>
<dbReference type="GeneID" id="20666683"/>
<accession>W4JPH3</accession>
<feature type="compositionally biased region" description="Acidic residues" evidence="1">
    <location>
        <begin position="459"/>
        <end position="473"/>
    </location>
</feature>
<reference evidence="2 3" key="1">
    <citation type="journal article" date="2012" name="New Phytol.">
        <title>Insight into trade-off between wood decay and parasitism from the genome of a fungal forest pathogen.</title>
        <authorList>
            <person name="Olson A."/>
            <person name="Aerts A."/>
            <person name="Asiegbu F."/>
            <person name="Belbahri L."/>
            <person name="Bouzid O."/>
            <person name="Broberg A."/>
            <person name="Canback B."/>
            <person name="Coutinho P.M."/>
            <person name="Cullen D."/>
            <person name="Dalman K."/>
            <person name="Deflorio G."/>
            <person name="van Diepen L.T."/>
            <person name="Dunand C."/>
            <person name="Duplessis S."/>
            <person name="Durling M."/>
            <person name="Gonthier P."/>
            <person name="Grimwood J."/>
            <person name="Fossdal C.G."/>
            <person name="Hansson D."/>
            <person name="Henrissat B."/>
            <person name="Hietala A."/>
            <person name="Himmelstrand K."/>
            <person name="Hoffmeister D."/>
            <person name="Hogberg N."/>
            <person name="James T.Y."/>
            <person name="Karlsson M."/>
            <person name="Kohler A."/>
            <person name="Kues U."/>
            <person name="Lee Y.H."/>
            <person name="Lin Y.C."/>
            <person name="Lind M."/>
            <person name="Lindquist E."/>
            <person name="Lombard V."/>
            <person name="Lucas S."/>
            <person name="Lunden K."/>
            <person name="Morin E."/>
            <person name="Murat C."/>
            <person name="Park J."/>
            <person name="Raffaello T."/>
            <person name="Rouze P."/>
            <person name="Salamov A."/>
            <person name="Schmutz J."/>
            <person name="Solheim H."/>
            <person name="Stahlberg J."/>
            <person name="Velez H."/>
            <person name="de Vries R.P."/>
            <person name="Wiebenga A."/>
            <person name="Woodward S."/>
            <person name="Yakovlev I."/>
            <person name="Garbelotto M."/>
            <person name="Martin F."/>
            <person name="Grigoriev I.V."/>
            <person name="Stenlid J."/>
        </authorList>
    </citation>
    <scope>NUCLEOTIDE SEQUENCE [LARGE SCALE GENOMIC DNA]</scope>
    <source>
        <strain evidence="2 3">TC 32-1</strain>
    </source>
</reference>
<dbReference type="EMBL" id="KI925466">
    <property type="protein sequence ID" value="ETW75433.1"/>
    <property type="molecule type" value="Genomic_DNA"/>
</dbReference>
<dbReference type="KEGG" id="hir:HETIRDRAFT_120227"/>
<keyword evidence="3" id="KW-1185">Reference proteome</keyword>
<dbReference type="HOGENOM" id="CLU_454188_0_0_1"/>
<dbReference type="eggNOG" id="ENOG502RD5B">
    <property type="taxonomic scope" value="Eukaryota"/>
</dbReference>
<dbReference type="Proteomes" id="UP000030671">
    <property type="component" value="Unassembled WGS sequence"/>
</dbReference>
<dbReference type="AlphaFoldDB" id="W4JPH3"/>
<evidence type="ECO:0000313" key="3">
    <source>
        <dbReference type="Proteomes" id="UP000030671"/>
    </source>
</evidence>